<gene>
    <name evidence="3" type="ORF">GALL_107950</name>
</gene>
<evidence type="ECO:0000313" key="3">
    <source>
        <dbReference type="EMBL" id="OIR07206.1"/>
    </source>
</evidence>
<accession>A0A1J5T4Y1</accession>
<protein>
    <recommendedName>
        <fullName evidence="2">DUF2062 domain-containing protein</fullName>
    </recommendedName>
</protein>
<evidence type="ECO:0000259" key="2">
    <source>
        <dbReference type="Pfam" id="PF09835"/>
    </source>
</evidence>
<feature type="transmembrane region" description="Helical" evidence="1">
    <location>
        <begin position="82"/>
        <end position="105"/>
    </location>
</feature>
<dbReference type="PANTHER" id="PTHR40547">
    <property type="entry name" value="SLL0298 PROTEIN"/>
    <property type="match status" value="1"/>
</dbReference>
<feature type="domain" description="DUF2062" evidence="2">
    <location>
        <begin position="23"/>
        <end position="173"/>
    </location>
</feature>
<keyword evidence="1" id="KW-0812">Transmembrane</keyword>
<comment type="caution">
    <text evidence="3">The sequence shown here is derived from an EMBL/GenBank/DDBJ whole genome shotgun (WGS) entry which is preliminary data.</text>
</comment>
<reference evidence="3" key="1">
    <citation type="submission" date="2016-10" db="EMBL/GenBank/DDBJ databases">
        <title>Sequence of Gallionella enrichment culture.</title>
        <authorList>
            <person name="Poehlein A."/>
            <person name="Muehling M."/>
            <person name="Daniel R."/>
        </authorList>
    </citation>
    <scope>NUCLEOTIDE SEQUENCE</scope>
</reference>
<feature type="transmembrane region" description="Helical" evidence="1">
    <location>
        <begin position="141"/>
        <end position="164"/>
    </location>
</feature>
<keyword evidence="1" id="KW-0472">Membrane</keyword>
<keyword evidence="1" id="KW-1133">Transmembrane helix</keyword>
<dbReference type="InterPro" id="IPR018639">
    <property type="entry name" value="DUF2062"/>
</dbReference>
<dbReference type="PANTHER" id="PTHR40547:SF1">
    <property type="entry name" value="SLL0298 PROTEIN"/>
    <property type="match status" value="1"/>
</dbReference>
<name>A0A1J5T4Y1_9ZZZZ</name>
<feature type="transmembrane region" description="Helical" evidence="1">
    <location>
        <begin position="117"/>
        <end position="135"/>
    </location>
</feature>
<dbReference type="Pfam" id="PF09835">
    <property type="entry name" value="DUF2062"/>
    <property type="match status" value="1"/>
</dbReference>
<dbReference type="AlphaFoldDB" id="A0A1J5T4Y1"/>
<evidence type="ECO:0000256" key="1">
    <source>
        <dbReference type="SAM" id="Phobius"/>
    </source>
</evidence>
<proteinExistence type="predicted"/>
<sequence>MRKQLRKYLPGHQAVRGNRWLAPFGGTLLHPRLWHLNRRSAAGGVAVGLFCGLIPGPFQMLGAAICAVLFRVNLPLALLTTLYTNPLTIVPLYFAAFALGQAALGEANGGAFSAPPGYGPAGLVAWIKALIAWMMRLGEPLALGLLLLASLLALSGYLATRLAWRLYLVRQWRKRQARR</sequence>
<organism evidence="3">
    <name type="scientific">mine drainage metagenome</name>
    <dbReference type="NCBI Taxonomy" id="410659"/>
    <lineage>
        <taxon>unclassified sequences</taxon>
        <taxon>metagenomes</taxon>
        <taxon>ecological metagenomes</taxon>
    </lineage>
</organism>
<dbReference type="EMBL" id="MLJW01000039">
    <property type="protein sequence ID" value="OIR07206.1"/>
    <property type="molecule type" value="Genomic_DNA"/>
</dbReference>
<feature type="transmembrane region" description="Helical" evidence="1">
    <location>
        <begin position="41"/>
        <end position="70"/>
    </location>
</feature>